<dbReference type="InterPro" id="IPR055346">
    <property type="entry name" value="Fe-S_cluster_assembly_SufBD"/>
</dbReference>
<dbReference type="InterPro" id="IPR037284">
    <property type="entry name" value="SUF_FeS_clus_asmbl_SufBD_sf"/>
</dbReference>
<evidence type="ECO:0000256" key="1">
    <source>
        <dbReference type="ARBA" id="ARBA00043967"/>
    </source>
</evidence>
<sequence length="454" mass="50013">MLSKPGQTKNRYKAAPGLDAALVREISRQKGEPDWMLAKRLAALEVYLGKPMPDWGVPLEGLDLRRLVYFVRPAAGEARRWEDVPTDIRETFEKLGIPEAERHHLSGTGAQYDSDVVYHRLQEEWANQGVVFQNMDTAVREHGDLVRRHFMSECVPPTDHKFAALHGAVWSGGTFIYIPPGVKVTLPFQAYFRMNAQRGGQFEHTLIIVDEGAEATYIEGCSAPRYEQSALHAGCVELFVRRGAKLRYISIENWSKNTFNLNTKRALVDERGTIEWLSGNLGSGRTMLYPMSVLRGAEARSDSLGIAFAGPGQIQDVGAKVIHAAPRTAASVRSKSISAGGRSIFRGLVRIMPGATESACRVQCDALVVGARSESATYPTVIVDNAASEVAHEATVGRIGEEQIFYLMSRGLTEEQATRTVVAGFVDPIIKKLPLEYAVELQRLIELEMTGSVG</sequence>
<dbReference type="Proteomes" id="UP000177088">
    <property type="component" value="Unassembled WGS sequence"/>
</dbReference>
<dbReference type="GO" id="GO:0016226">
    <property type="term" value="P:iron-sulfur cluster assembly"/>
    <property type="evidence" value="ECO:0007669"/>
    <property type="project" value="InterPro"/>
</dbReference>
<dbReference type="AlphaFoldDB" id="A0A1F7U2B5"/>
<comment type="similarity">
    <text evidence="1">Belongs to the iron-sulfur cluster assembly SufBD family.</text>
</comment>
<proteinExistence type="inferred from homology"/>
<dbReference type="InterPro" id="IPR010231">
    <property type="entry name" value="SUF_FeS_clus_asmbl_SufB"/>
</dbReference>
<accession>A0A1F7U2B5</accession>
<name>A0A1F7U2B5_9BACT</name>
<evidence type="ECO:0000313" key="4">
    <source>
        <dbReference type="Proteomes" id="UP000177088"/>
    </source>
</evidence>
<dbReference type="Pfam" id="PF01458">
    <property type="entry name" value="SUFBD_core"/>
    <property type="match status" value="1"/>
</dbReference>
<evidence type="ECO:0000259" key="2">
    <source>
        <dbReference type="Pfam" id="PF01458"/>
    </source>
</evidence>
<evidence type="ECO:0000313" key="3">
    <source>
        <dbReference type="EMBL" id="OGL72381.1"/>
    </source>
</evidence>
<comment type="caution">
    <text evidence="3">The sequence shown here is derived from an EMBL/GenBank/DDBJ whole genome shotgun (WGS) entry which is preliminary data.</text>
</comment>
<dbReference type="PANTHER" id="PTHR30508">
    <property type="entry name" value="FES CLUSTER ASSEMBLY PROTEIN SUF"/>
    <property type="match status" value="1"/>
</dbReference>
<dbReference type="EMBL" id="MGEA01000096">
    <property type="protein sequence ID" value="OGL72381.1"/>
    <property type="molecule type" value="Genomic_DNA"/>
</dbReference>
<dbReference type="InterPro" id="IPR000825">
    <property type="entry name" value="SUF_FeS_clus_asmbl_SufBD_core"/>
</dbReference>
<dbReference type="NCBIfam" id="TIGR01980">
    <property type="entry name" value="sufB"/>
    <property type="match status" value="1"/>
</dbReference>
<protein>
    <submittedName>
        <fullName evidence="3">Fe-S cluster assembly protein SufB</fullName>
    </submittedName>
</protein>
<gene>
    <name evidence="3" type="ORF">A3C96_02830</name>
</gene>
<feature type="domain" description="SUF system FeS cluster assembly SufBD core" evidence="2">
    <location>
        <begin position="192"/>
        <end position="425"/>
    </location>
</feature>
<dbReference type="SUPFAM" id="SSF101960">
    <property type="entry name" value="Stabilizer of iron transporter SufD"/>
    <property type="match status" value="1"/>
</dbReference>
<organism evidence="3 4">
    <name type="scientific">Candidatus Uhrbacteria bacterium RIFCSPHIGHO2_02_FULL_60_10</name>
    <dbReference type="NCBI Taxonomy" id="1802392"/>
    <lineage>
        <taxon>Bacteria</taxon>
        <taxon>Candidatus Uhriibacteriota</taxon>
    </lineage>
</organism>
<reference evidence="3 4" key="1">
    <citation type="journal article" date="2016" name="Nat. Commun.">
        <title>Thousands of microbial genomes shed light on interconnected biogeochemical processes in an aquifer system.</title>
        <authorList>
            <person name="Anantharaman K."/>
            <person name="Brown C.T."/>
            <person name="Hug L.A."/>
            <person name="Sharon I."/>
            <person name="Castelle C.J."/>
            <person name="Probst A.J."/>
            <person name="Thomas B.C."/>
            <person name="Singh A."/>
            <person name="Wilkins M.J."/>
            <person name="Karaoz U."/>
            <person name="Brodie E.L."/>
            <person name="Williams K.H."/>
            <person name="Hubbard S.S."/>
            <person name="Banfield J.F."/>
        </authorList>
    </citation>
    <scope>NUCLEOTIDE SEQUENCE [LARGE SCALE GENOMIC DNA]</scope>
</reference>
<dbReference type="PANTHER" id="PTHR30508:SF1">
    <property type="entry name" value="UPF0051 PROTEIN ABCI8, CHLOROPLASTIC-RELATED"/>
    <property type="match status" value="1"/>
</dbReference>